<evidence type="ECO:0000313" key="1">
    <source>
        <dbReference type="Proteomes" id="UP001652625"/>
    </source>
</evidence>
<dbReference type="RefSeq" id="XP_065665140.1">
    <property type="nucleotide sequence ID" value="XM_065809068.1"/>
</dbReference>
<evidence type="ECO:0000313" key="2">
    <source>
        <dbReference type="RefSeq" id="XP_065665140.1"/>
    </source>
</evidence>
<keyword evidence="1" id="KW-1185">Reference proteome</keyword>
<protein>
    <submittedName>
        <fullName evidence="2">Uncharacterized protein LOC124813747</fullName>
    </submittedName>
</protein>
<dbReference type="InterPro" id="IPR015943">
    <property type="entry name" value="WD40/YVTN_repeat-like_dom_sf"/>
</dbReference>
<name>A0ABM4CTB0_HYDVU</name>
<dbReference type="GeneID" id="124813747"/>
<reference evidence="2" key="1">
    <citation type="submission" date="2025-08" db="UniProtKB">
        <authorList>
            <consortium name="RefSeq"/>
        </authorList>
    </citation>
    <scope>IDENTIFICATION</scope>
</reference>
<dbReference type="Gene3D" id="2.130.10.10">
    <property type="entry name" value="YVTN repeat-like/Quinoprotein amine dehydrogenase"/>
    <property type="match status" value="1"/>
</dbReference>
<organism evidence="1 2">
    <name type="scientific">Hydra vulgaris</name>
    <name type="common">Hydra</name>
    <name type="synonym">Hydra attenuata</name>
    <dbReference type="NCBI Taxonomy" id="6087"/>
    <lineage>
        <taxon>Eukaryota</taxon>
        <taxon>Metazoa</taxon>
        <taxon>Cnidaria</taxon>
        <taxon>Hydrozoa</taxon>
        <taxon>Hydroidolina</taxon>
        <taxon>Anthoathecata</taxon>
        <taxon>Aplanulata</taxon>
        <taxon>Hydridae</taxon>
        <taxon>Hydra</taxon>
    </lineage>
</organism>
<gene>
    <name evidence="2" type="primary">LOC124813747</name>
</gene>
<accession>A0ABM4CTB0</accession>
<dbReference type="Proteomes" id="UP001652625">
    <property type="component" value="Chromosome 11"/>
</dbReference>
<sequence length="343" mass="38525">MAVCRTIRTKLGVSKFLLQSQDGNEPCTAFLYTDNSIEVHSLKKDFAPLYFEENTKVNIINKDDIGMLLAASTIDKATEELFLHFWDLNSLSCFQPKEIQIESSKTTKYLLLHSLEEKIENYIFVSFENFLCIIVNNKHLYLISIAKFDPNSIQINCKSFLNFLSAITNAVFLTQNKDIYLCLSEGANIHVFLVEADLVSISVTLVPIKHFHGICIVALHKLTCSKCLVIDNIGHLYLFCLPNKVYSLKFPCSIGGHSIFATVAYEESTDGILALCSGEHTVNLYSLADLFNSIENEVLGYIKPYRVLCSQFPINSITFIQSDQIAMASSVNQSISFWGGFLS</sequence>
<proteinExistence type="predicted"/>
<dbReference type="SUPFAM" id="SSF50978">
    <property type="entry name" value="WD40 repeat-like"/>
    <property type="match status" value="1"/>
</dbReference>
<dbReference type="InterPro" id="IPR036322">
    <property type="entry name" value="WD40_repeat_dom_sf"/>
</dbReference>